<dbReference type="PANTHER" id="PTHR22911">
    <property type="entry name" value="ACYL-MALONYL CONDENSING ENZYME-RELATED"/>
    <property type="match status" value="1"/>
</dbReference>
<keyword evidence="1" id="KW-0472">Membrane</keyword>
<feature type="transmembrane region" description="Helical" evidence="1">
    <location>
        <begin position="92"/>
        <end position="112"/>
    </location>
</feature>
<evidence type="ECO:0000259" key="2">
    <source>
        <dbReference type="Pfam" id="PF00892"/>
    </source>
</evidence>
<feature type="transmembrane region" description="Helical" evidence="1">
    <location>
        <begin position="66"/>
        <end position="86"/>
    </location>
</feature>
<feature type="transmembrane region" description="Helical" evidence="1">
    <location>
        <begin position="237"/>
        <end position="256"/>
    </location>
</feature>
<feature type="transmembrane region" description="Helical" evidence="1">
    <location>
        <begin position="34"/>
        <end position="54"/>
    </location>
</feature>
<dbReference type="EMBL" id="CP007509">
    <property type="protein sequence ID" value="AHY43152.1"/>
    <property type="molecule type" value="Genomic_DNA"/>
</dbReference>
<feature type="transmembrane region" description="Helical" evidence="1">
    <location>
        <begin position="205"/>
        <end position="225"/>
    </location>
</feature>
<accession>A0A023WSF7</accession>
<keyword evidence="1" id="KW-0812">Transmembrane</keyword>
<proteinExistence type="predicted"/>
<feature type="domain" description="EamA" evidence="2">
    <location>
        <begin position="150"/>
        <end position="277"/>
    </location>
</feature>
<feature type="transmembrane region" description="Helical" evidence="1">
    <location>
        <begin position="150"/>
        <end position="166"/>
    </location>
</feature>
<organism evidence="3 4">
    <name type="scientific">Stutzerimonas stutzeri</name>
    <name type="common">Pseudomonas stutzeri</name>
    <dbReference type="NCBI Taxonomy" id="316"/>
    <lineage>
        <taxon>Bacteria</taxon>
        <taxon>Pseudomonadati</taxon>
        <taxon>Pseudomonadota</taxon>
        <taxon>Gammaproteobacteria</taxon>
        <taxon>Pseudomonadales</taxon>
        <taxon>Pseudomonadaceae</taxon>
        <taxon>Stutzerimonas</taxon>
    </lineage>
</organism>
<evidence type="ECO:0000313" key="4">
    <source>
        <dbReference type="Proteomes" id="UP000025238"/>
    </source>
</evidence>
<dbReference type="SUPFAM" id="SSF103481">
    <property type="entry name" value="Multidrug resistance efflux transporter EmrE"/>
    <property type="match status" value="2"/>
</dbReference>
<feature type="transmembrane region" description="Helical" evidence="1">
    <location>
        <begin position="9"/>
        <end position="28"/>
    </location>
</feature>
<keyword evidence="1" id="KW-1133">Transmembrane helix</keyword>
<feature type="transmembrane region" description="Helical" evidence="1">
    <location>
        <begin position="121"/>
        <end position="138"/>
    </location>
</feature>
<evidence type="ECO:0000313" key="3">
    <source>
        <dbReference type="EMBL" id="AHY43152.1"/>
    </source>
</evidence>
<sequence>MNSLMPQGMLIGGAIMWGLGWLPLQFFAARGLAGMPLVLLTYSLLSLLALPVLWQQRRQWASQYRQVLTMGLCGGWATAALVTALADGNVVRVMLLFYLAPVWAMVGGWLVLGERFSGTRLFALGLAMLGIGLTLGISGEALDAPGANDWLALSAGLAFSLNNLATRAADRVPLASKALVSFIGSALLGGLFCLLLRQAPPPLDFTLTWQIALLALGWLISMAAVQYGLTHLEAGRAAVLVVFELIAAVLSSAWFGNHAIGPNEWLGAALITTAALIAGWPERPLPIATRSTCA</sequence>
<dbReference type="KEGG" id="pstu:UIB01_11985"/>
<feature type="transmembrane region" description="Helical" evidence="1">
    <location>
        <begin position="178"/>
        <end position="199"/>
    </location>
</feature>
<evidence type="ECO:0000256" key="1">
    <source>
        <dbReference type="SAM" id="Phobius"/>
    </source>
</evidence>
<gene>
    <name evidence="3" type="ORF">UIB01_11985</name>
</gene>
<reference evidence="3 4" key="1">
    <citation type="submission" date="2014-03" db="EMBL/GenBank/DDBJ databases">
        <title>Complete genome sequence of Pseudomonas stutzeri 19SMN4.</title>
        <authorList>
            <person name="Brunet-Galmes I."/>
            <person name="Nogales B."/>
            <person name="Busquets A."/>
            <person name="Pena A."/>
            <person name="Gomila M."/>
            <person name="Garcia-Valdes E."/>
            <person name="Lalucat J."/>
            <person name="Bennasar A."/>
            <person name="Bosch R."/>
        </authorList>
    </citation>
    <scope>NUCLEOTIDE SEQUENCE [LARGE SCALE GENOMIC DNA]</scope>
    <source>
        <strain evidence="3 4">19SMN4</strain>
    </source>
</reference>
<dbReference type="AlphaFoldDB" id="A0A023WSF7"/>
<dbReference type="OrthoDB" id="5295396at2"/>
<dbReference type="Proteomes" id="UP000025238">
    <property type="component" value="Chromosome"/>
</dbReference>
<dbReference type="Pfam" id="PF00892">
    <property type="entry name" value="EamA"/>
    <property type="match status" value="2"/>
</dbReference>
<dbReference type="InterPro" id="IPR037185">
    <property type="entry name" value="EmrE-like"/>
</dbReference>
<dbReference type="PANTHER" id="PTHR22911:SF137">
    <property type="entry name" value="SOLUTE CARRIER FAMILY 35 MEMBER G2-RELATED"/>
    <property type="match status" value="1"/>
</dbReference>
<feature type="domain" description="EamA" evidence="2">
    <location>
        <begin position="9"/>
        <end position="135"/>
    </location>
</feature>
<name>A0A023WSF7_STUST</name>
<dbReference type="InterPro" id="IPR000620">
    <property type="entry name" value="EamA_dom"/>
</dbReference>
<protein>
    <submittedName>
        <fullName evidence="3">Multidrug DMT transporter permease</fullName>
    </submittedName>
</protein>
<dbReference type="GO" id="GO:0016020">
    <property type="term" value="C:membrane"/>
    <property type="evidence" value="ECO:0007669"/>
    <property type="project" value="InterPro"/>
</dbReference>
<dbReference type="PATRIC" id="fig|316.97.peg.2400"/>